<accession>F0WF93</accession>
<name>F0WF93_9STRA</name>
<dbReference type="EMBL" id="FR824126">
    <property type="protein sequence ID" value="CCA19875.1"/>
    <property type="molecule type" value="Genomic_DNA"/>
</dbReference>
<sequence length="136" mass="15161">MHEQESLALYPPAKPDSVDAHDILADIVSKGGVSCTIRYSGSALSFRNQICQPNSAKESLLPRKSILMCLCSLCLYSRDAFRGLKSHIKCISAWSPILCDHAYYLTQEIQLHKLSGHYDTNYMSEILNFVCSTASE</sequence>
<gene>
    <name evidence="1" type="primary">AlNc14C81G5285</name>
    <name evidence="1" type="ORF">ALNC14_060180</name>
</gene>
<reference evidence="1" key="1">
    <citation type="journal article" date="2011" name="PLoS Biol.">
        <title>Gene gain and loss during evolution of obligate parasitism in the white rust pathogen of Arabidopsis thaliana.</title>
        <authorList>
            <person name="Kemen E."/>
            <person name="Gardiner A."/>
            <person name="Schultz-Larsen T."/>
            <person name="Kemen A.C."/>
            <person name="Balmuth A.L."/>
            <person name="Robert-Seilaniantz A."/>
            <person name="Bailey K."/>
            <person name="Holub E."/>
            <person name="Studholme D.J."/>
            <person name="Maclean D."/>
            <person name="Jones J.D."/>
        </authorList>
    </citation>
    <scope>NUCLEOTIDE SEQUENCE</scope>
</reference>
<reference evidence="1" key="2">
    <citation type="submission" date="2011-02" db="EMBL/GenBank/DDBJ databases">
        <authorList>
            <person name="MacLean D."/>
        </authorList>
    </citation>
    <scope>NUCLEOTIDE SEQUENCE</scope>
</reference>
<dbReference type="AlphaFoldDB" id="F0WF93"/>
<protein>
    <submittedName>
        <fullName evidence="1">AlNc14C81G5285 protein</fullName>
    </submittedName>
</protein>
<evidence type="ECO:0000313" key="1">
    <source>
        <dbReference type="EMBL" id="CCA19875.1"/>
    </source>
</evidence>
<proteinExistence type="predicted"/>
<dbReference type="HOGENOM" id="CLU_1879244_0_0_1"/>
<organism evidence="1">
    <name type="scientific">Albugo laibachii Nc14</name>
    <dbReference type="NCBI Taxonomy" id="890382"/>
    <lineage>
        <taxon>Eukaryota</taxon>
        <taxon>Sar</taxon>
        <taxon>Stramenopiles</taxon>
        <taxon>Oomycota</taxon>
        <taxon>Peronosporomycetes</taxon>
        <taxon>Albuginales</taxon>
        <taxon>Albuginaceae</taxon>
        <taxon>Albugo</taxon>
    </lineage>
</organism>